<protein>
    <submittedName>
        <fullName evidence="3">Glycoside hydrolase, family 16</fullName>
    </submittedName>
</protein>
<dbReference type="PANTHER" id="PTHR38121:SF5">
    <property type="entry name" value="GH16 DOMAIN-CONTAINING PROTEIN"/>
    <property type="match status" value="1"/>
</dbReference>
<dbReference type="InterPro" id="IPR013320">
    <property type="entry name" value="ConA-like_dom_sf"/>
</dbReference>
<feature type="signal peptide" evidence="1">
    <location>
        <begin position="1"/>
        <end position="32"/>
    </location>
</feature>
<evidence type="ECO:0000259" key="2">
    <source>
        <dbReference type="PROSITE" id="PS51762"/>
    </source>
</evidence>
<keyword evidence="1" id="KW-0732">Signal</keyword>
<dbReference type="GO" id="GO:0005975">
    <property type="term" value="P:carbohydrate metabolic process"/>
    <property type="evidence" value="ECO:0007669"/>
    <property type="project" value="InterPro"/>
</dbReference>
<reference evidence="3 4" key="1">
    <citation type="journal article" date="2016" name="Genome Biol. Evol.">
        <title>Divergent and convergent evolution of fungal pathogenicity.</title>
        <authorList>
            <person name="Shang Y."/>
            <person name="Xiao G."/>
            <person name="Zheng P."/>
            <person name="Cen K."/>
            <person name="Zhan S."/>
            <person name="Wang C."/>
        </authorList>
    </citation>
    <scope>NUCLEOTIDE SEQUENCE [LARGE SCALE GENOMIC DNA]</scope>
    <source>
        <strain evidence="3 4">RCEF 264</strain>
    </source>
</reference>
<dbReference type="InterPro" id="IPR000757">
    <property type="entry name" value="Beta-glucanase-like"/>
</dbReference>
<organism evidence="3 4">
    <name type="scientific">Niveomyces insectorum RCEF 264</name>
    <dbReference type="NCBI Taxonomy" id="1081102"/>
    <lineage>
        <taxon>Eukaryota</taxon>
        <taxon>Fungi</taxon>
        <taxon>Dikarya</taxon>
        <taxon>Ascomycota</taxon>
        <taxon>Pezizomycotina</taxon>
        <taxon>Sordariomycetes</taxon>
        <taxon>Hypocreomycetidae</taxon>
        <taxon>Hypocreales</taxon>
        <taxon>Cordycipitaceae</taxon>
        <taxon>Niveomyces</taxon>
    </lineage>
</organism>
<keyword evidence="3" id="KW-0378">Hydrolase</keyword>
<feature type="domain" description="GH16" evidence="2">
    <location>
        <begin position="55"/>
        <end position="297"/>
    </location>
</feature>
<feature type="chain" id="PRO_5007835708" evidence="1">
    <location>
        <begin position="33"/>
        <end position="382"/>
    </location>
</feature>
<keyword evidence="4" id="KW-1185">Reference proteome</keyword>
<dbReference type="STRING" id="1081102.A0A162J648"/>
<accession>A0A162J648</accession>
<proteinExistence type="predicted"/>
<sequence length="382" mass="41758">MLPSAFSVRHVASSFAVLGFVAAAGFARLAAADCECGYSATIDDDVQFFTDLIESDFAHLPDIATNTDWIRQAFNVTSTVDRGNYGEMYSVDNMRTQLSSGGKGNGQASSGQSAGLELTVKADLVGGMVPVSEIDTNRTDIMYGTFRAGMKLTNVSGTCSAFFWYFNDTQEIDMEFLSKEYNATNSSYPVNLVLQSRQAAEQGYNALDTGNYVVAYLPFDPTEDFHEYRIDFLPYEVIFYADNEVLATMDSGAVPTHPGHLVLQQWSNGNPLWSGGPPAHDSITTVSYVKAYFNSSSPQRQKDWALRCHDPDAPNAICPIPEATTSNASPTGWFFTYQNNMTNNQTVSGRDTSAGARPFSGTLVWSVLAVAFAIVGWELDVW</sequence>
<comment type="caution">
    <text evidence="3">The sequence shown here is derived from an EMBL/GenBank/DDBJ whole genome shotgun (WGS) entry which is preliminary data.</text>
</comment>
<dbReference type="PANTHER" id="PTHR38121">
    <property type="entry name" value="GH16 DOMAIN-CONTAINING PROTEIN"/>
    <property type="match status" value="1"/>
</dbReference>
<dbReference type="EMBL" id="AZHD01000004">
    <property type="protein sequence ID" value="OAA64262.1"/>
    <property type="molecule type" value="Genomic_DNA"/>
</dbReference>
<dbReference type="PROSITE" id="PS51762">
    <property type="entry name" value="GH16_2"/>
    <property type="match status" value="1"/>
</dbReference>
<dbReference type="GO" id="GO:0004553">
    <property type="term" value="F:hydrolase activity, hydrolyzing O-glycosyl compounds"/>
    <property type="evidence" value="ECO:0007669"/>
    <property type="project" value="InterPro"/>
</dbReference>
<dbReference type="Pfam" id="PF00722">
    <property type="entry name" value="Glyco_hydro_16"/>
    <property type="match status" value="1"/>
</dbReference>
<name>A0A162J648_9HYPO</name>
<dbReference type="Proteomes" id="UP000076874">
    <property type="component" value="Unassembled WGS sequence"/>
</dbReference>
<dbReference type="AlphaFoldDB" id="A0A162J648"/>
<evidence type="ECO:0000313" key="3">
    <source>
        <dbReference type="EMBL" id="OAA64262.1"/>
    </source>
</evidence>
<evidence type="ECO:0000256" key="1">
    <source>
        <dbReference type="SAM" id="SignalP"/>
    </source>
</evidence>
<evidence type="ECO:0000313" key="4">
    <source>
        <dbReference type="Proteomes" id="UP000076874"/>
    </source>
</evidence>
<dbReference type="CDD" id="cd00413">
    <property type="entry name" value="Glyco_hydrolase_16"/>
    <property type="match status" value="1"/>
</dbReference>
<dbReference type="Gene3D" id="2.60.120.200">
    <property type="match status" value="1"/>
</dbReference>
<dbReference type="OrthoDB" id="25131at2759"/>
<gene>
    <name evidence="3" type="ORF">SPI_02909</name>
</gene>
<dbReference type="SUPFAM" id="SSF49899">
    <property type="entry name" value="Concanavalin A-like lectins/glucanases"/>
    <property type="match status" value="1"/>
</dbReference>